<keyword evidence="6 9" id="KW-0472">Membrane</keyword>
<dbReference type="STRING" id="1531966.A0A0A1TJA4"/>
<dbReference type="PANTHER" id="PTHR48022:SF21">
    <property type="entry name" value="QUINATE TRANSPORTER, PUTATIVE (AFU_ORTHOLOGUE AFUA_6G06960)-RELATED"/>
    <property type="match status" value="1"/>
</dbReference>
<evidence type="ECO:0000259" key="10">
    <source>
        <dbReference type="PROSITE" id="PS50850"/>
    </source>
</evidence>
<evidence type="ECO:0000256" key="2">
    <source>
        <dbReference type="ARBA" id="ARBA00010992"/>
    </source>
</evidence>
<feature type="transmembrane region" description="Helical" evidence="9">
    <location>
        <begin position="196"/>
        <end position="219"/>
    </location>
</feature>
<keyword evidence="7" id="KW-0325">Glycoprotein</keyword>
<keyword evidence="12" id="KW-1185">Reference proteome</keyword>
<feature type="transmembrane region" description="Helical" evidence="9">
    <location>
        <begin position="131"/>
        <end position="154"/>
    </location>
</feature>
<evidence type="ECO:0000313" key="11">
    <source>
        <dbReference type="EMBL" id="CEJ89852.1"/>
    </source>
</evidence>
<evidence type="ECO:0000256" key="4">
    <source>
        <dbReference type="ARBA" id="ARBA00022692"/>
    </source>
</evidence>
<dbReference type="EMBL" id="CDHN01000003">
    <property type="protein sequence ID" value="CEJ89852.1"/>
    <property type="molecule type" value="Genomic_DNA"/>
</dbReference>
<keyword evidence="5 9" id="KW-1133">Transmembrane helix</keyword>
<sequence length="531" mass="57879">MAILPKVLHAIVRNDSMRSDPEEIYGLRVFMLVFAACFGGMLFGWDTGAIGGVLSMPETLARFGYGPKEDTTDLTQNIVSTLQAGCFVACFITGWAADKYGRRPCLIVAGVFTVVGVVFQAASAAKGTLAVMYIGRFVAGLACGAASTLTPLYVSECAPRAIRGGLTAFYQLFIVFGIMISFWINYGCTLHFSAPAVYVVPLALQATPALLLIIGMLFASESPRWLAKVDNWEEATRVLSKLRNLPAESEYVQNEVKDMSEQLAIERRLMGDATAKTLFKEMLLVPGNRNRAIITVVLMICQQMTGVNAINYYAPQIFRNLGLGASDSSLFATGIYGVVKFVACFIFLVFVADSLGRRGSLLITAAVQGVVLFVVGIYGRVQPPVNGEPVSPFGYVAIVCIYLWAGAFQFGWGPACWIIVSEIPTARLRATNVALGAATQWLFNFVSARTVLTMQKTMGRAGYGMFFMFGSFCFLMGIFVFFFVPETKGLSLEKMDELFGVTDTLENKLAVDTEAATPQTSRDHHNARVKE</sequence>
<dbReference type="PANTHER" id="PTHR48022">
    <property type="entry name" value="PLASTIDIC GLUCOSE TRANSPORTER 4"/>
    <property type="match status" value="1"/>
</dbReference>
<reference evidence="11 12" key="1">
    <citation type="journal article" date="2015" name="Genome Announc.">
        <title>Draft Genome Sequence and Gene Annotation of the Entomopathogenic Fungus Verticillium hemipterigenum.</title>
        <authorList>
            <person name="Horn F."/>
            <person name="Habel A."/>
            <person name="Scharf D.H."/>
            <person name="Dworschak J."/>
            <person name="Brakhage A.A."/>
            <person name="Guthke R."/>
            <person name="Hertweck C."/>
            <person name="Linde J."/>
        </authorList>
    </citation>
    <scope>NUCLEOTIDE SEQUENCE [LARGE SCALE GENOMIC DNA]</scope>
</reference>
<evidence type="ECO:0000256" key="3">
    <source>
        <dbReference type="ARBA" id="ARBA00022448"/>
    </source>
</evidence>
<keyword evidence="3 8" id="KW-0813">Transport</keyword>
<evidence type="ECO:0000256" key="6">
    <source>
        <dbReference type="ARBA" id="ARBA00023136"/>
    </source>
</evidence>
<evidence type="ECO:0000256" key="9">
    <source>
        <dbReference type="SAM" id="Phobius"/>
    </source>
</evidence>
<dbReference type="NCBIfam" id="TIGR00879">
    <property type="entry name" value="SP"/>
    <property type="match status" value="1"/>
</dbReference>
<feature type="transmembrane region" description="Helical" evidence="9">
    <location>
        <begin position="359"/>
        <end position="381"/>
    </location>
</feature>
<keyword evidence="4 9" id="KW-0812">Transmembrane</keyword>
<feature type="domain" description="Major facilitator superfamily (MFS) profile" evidence="10">
    <location>
        <begin position="32"/>
        <end position="488"/>
    </location>
</feature>
<dbReference type="PROSITE" id="PS50850">
    <property type="entry name" value="MFS"/>
    <property type="match status" value="1"/>
</dbReference>
<feature type="transmembrane region" description="Helical" evidence="9">
    <location>
        <begin position="393"/>
        <end position="420"/>
    </location>
</feature>
<dbReference type="Pfam" id="PF00083">
    <property type="entry name" value="Sugar_tr"/>
    <property type="match status" value="1"/>
</dbReference>
<dbReference type="SUPFAM" id="SSF103473">
    <property type="entry name" value="MFS general substrate transporter"/>
    <property type="match status" value="1"/>
</dbReference>
<feature type="transmembrane region" description="Helical" evidence="9">
    <location>
        <begin position="78"/>
        <end position="97"/>
    </location>
</feature>
<gene>
    <name evidence="11" type="ORF">VHEMI05675</name>
</gene>
<dbReference type="AlphaFoldDB" id="A0A0A1TJA4"/>
<dbReference type="InterPro" id="IPR020846">
    <property type="entry name" value="MFS_dom"/>
</dbReference>
<organism evidence="11 12">
    <name type="scientific">[Torrubiella] hemipterigena</name>
    <dbReference type="NCBI Taxonomy" id="1531966"/>
    <lineage>
        <taxon>Eukaryota</taxon>
        <taxon>Fungi</taxon>
        <taxon>Dikarya</taxon>
        <taxon>Ascomycota</taxon>
        <taxon>Pezizomycotina</taxon>
        <taxon>Sordariomycetes</taxon>
        <taxon>Hypocreomycetidae</taxon>
        <taxon>Hypocreales</taxon>
        <taxon>Clavicipitaceae</taxon>
        <taxon>Clavicipitaceae incertae sedis</taxon>
        <taxon>'Torrubiella' clade</taxon>
    </lineage>
</organism>
<feature type="transmembrane region" description="Helical" evidence="9">
    <location>
        <begin position="432"/>
        <end position="452"/>
    </location>
</feature>
<dbReference type="PRINTS" id="PR00171">
    <property type="entry name" value="SUGRTRNSPORT"/>
</dbReference>
<dbReference type="PROSITE" id="PS00216">
    <property type="entry name" value="SUGAR_TRANSPORT_1"/>
    <property type="match status" value="2"/>
</dbReference>
<dbReference type="Gene3D" id="1.20.1250.20">
    <property type="entry name" value="MFS general substrate transporter like domains"/>
    <property type="match status" value="1"/>
</dbReference>
<proteinExistence type="inferred from homology"/>
<dbReference type="OrthoDB" id="508119at2759"/>
<evidence type="ECO:0000256" key="5">
    <source>
        <dbReference type="ARBA" id="ARBA00022989"/>
    </source>
</evidence>
<feature type="transmembrane region" description="Helical" evidence="9">
    <location>
        <begin position="334"/>
        <end position="352"/>
    </location>
</feature>
<dbReference type="PROSITE" id="PS00217">
    <property type="entry name" value="SUGAR_TRANSPORT_2"/>
    <property type="match status" value="1"/>
</dbReference>
<comment type="subcellular location">
    <subcellularLocation>
        <location evidence="1">Membrane</location>
        <topology evidence="1">Multi-pass membrane protein</topology>
    </subcellularLocation>
</comment>
<feature type="transmembrane region" description="Helical" evidence="9">
    <location>
        <begin position="104"/>
        <end position="125"/>
    </location>
</feature>
<dbReference type="HOGENOM" id="CLU_001265_30_12_1"/>
<evidence type="ECO:0000256" key="7">
    <source>
        <dbReference type="ARBA" id="ARBA00023180"/>
    </source>
</evidence>
<dbReference type="InterPro" id="IPR005828">
    <property type="entry name" value="MFS_sugar_transport-like"/>
</dbReference>
<feature type="transmembrane region" description="Helical" evidence="9">
    <location>
        <begin position="464"/>
        <end position="484"/>
    </location>
</feature>
<evidence type="ECO:0000256" key="1">
    <source>
        <dbReference type="ARBA" id="ARBA00004141"/>
    </source>
</evidence>
<protein>
    <recommendedName>
        <fullName evidence="10">Major facilitator superfamily (MFS) profile domain-containing protein</fullName>
    </recommendedName>
</protein>
<name>A0A0A1TJA4_9HYPO</name>
<dbReference type="GO" id="GO:0016020">
    <property type="term" value="C:membrane"/>
    <property type="evidence" value="ECO:0007669"/>
    <property type="project" value="UniProtKB-SubCell"/>
</dbReference>
<evidence type="ECO:0000313" key="12">
    <source>
        <dbReference type="Proteomes" id="UP000039046"/>
    </source>
</evidence>
<dbReference type="InterPro" id="IPR050360">
    <property type="entry name" value="MFS_Sugar_Transporters"/>
</dbReference>
<dbReference type="InterPro" id="IPR003663">
    <property type="entry name" value="Sugar/inositol_transpt"/>
</dbReference>
<dbReference type="Proteomes" id="UP000039046">
    <property type="component" value="Unassembled WGS sequence"/>
</dbReference>
<comment type="similarity">
    <text evidence="2 8">Belongs to the major facilitator superfamily. Sugar transporter (TC 2.A.1.1) family.</text>
</comment>
<feature type="transmembrane region" description="Helical" evidence="9">
    <location>
        <begin position="25"/>
        <end position="45"/>
    </location>
</feature>
<dbReference type="InterPro" id="IPR036259">
    <property type="entry name" value="MFS_trans_sf"/>
</dbReference>
<dbReference type="FunFam" id="1.20.1250.20:FF:000026">
    <property type="entry name" value="MFS quinate transporter QutD"/>
    <property type="match status" value="1"/>
</dbReference>
<dbReference type="GO" id="GO:0005351">
    <property type="term" value="F:carbohydrate:proton symporter activity"/>
    <property type="evidence" value="ECO:0007669"/>
    <property type="project" value="TreeGrafter"/>
</dbReference>
<feature type="transmembrane region" description="Helical" evidence="9">
    <location>
        <begin position="166"/>
        <end position="184"/>
    </location>
</feature>
<accession>A0A0A1TJA4</accession>
<evidence type="ECO:0000256" key="8">
    <source>
        <dbReference type="RuleBase" id="RU003346"/>
    </source>
</evidence>
<dbReference type="InterPro" id="IPR005829">
    <property type="entry name" value="Sugar_transporter_CS"/>
</dbReference>
<feature type="transmembrane region" description="Helical" evidence="9">
    <location>
        <begin position="292"/>
        <end position="314"/>
    </location>
</feature>